<comment type="similarity">
    <text evidence="2">Belongs to the FliD family.</text>
</comment>
<comment type="subunit">
    <text evidence="3">Homopentamer.</text>
</comment>
<keyword evidence="10" id="KW-0969">Cilium</keyword>
<protein>
    <recommendedName>
        <fullName evidence="7">Filament cap protein</fullName>
    </recommendedName>
    <alternativeName>
        <fullName evidence="6">Flagellar cap protein</fullName>
    </alternativeName>
</protein>
<dbReference type="GO" id="GO:0007155">
    <property type="term" value="P:cell adhesion"/>
    <property type="evidence" value="ECO:0007669"/>
    <property type="project" value="InterPro"/>
</dbReference>
<dbReference type="EMBL" id="SJPL01000001">
    <property type="protein sequence ID" value="TWT70493.1"/>
    <property type="molecule type" value="Genomic_DNA"/>
</dbReference>
<keyword evidence="11" id="KW-1185">Reference proteome</keyword>
<evidence type="ECO:0000259" key="8">
    <source>
        <dbReference type="Pfam" id="PF02465"/>
    </source>
</evidence>
<dbReference type="OrthoDB" id="244268at2"/>
<dbReference type="InterPro" id="IPR040026">
    <property type="entry name" value="FliD"/>
</dbReference>
<name>A0A5C5Y6V8_9PLAN</name>
<dbReference type="InterPro" id="IPR003481">
    <property type="entry name" value="FliD_N"/>
</dbReference>
<evidence type="ECO:0000259" key="9">
    <source>
        <dbReference type="Pfam" id="PF07195"/>
    </source>
</evidence>
<dbReference type="AlphaFoldDB" id="A0A5C5Y6V8"/>
<evidence type="ECO:0000256" key="1">
    <source>
        <dbReference type="ARBA" id="ARBA00004365"/>
    </source>
</evidence>
<evidence type="ECO:0000313" key="11">
    <source>
        <dbReference type="Proteomes" id="UP000317238"/>
    </source>
</evidence>
<dbReference type="PANTHER" id="PTHR30288:SF0">
    <property type="entry name" value="FLAGELLAR HOOK-ASSOCIATED PROTEIN 2"/>
    <property type="match status" value="1"/>
</dbReference>
<feature type="domain" description="Flagellar hook-associated protein 2 N-terminal" evidence="8">
    <location>
        <begin position="12"/>
        <end position="106"/>
    </location>
</feature>
<sequence length="917" mass="94230">MGRIQSSVGLVTGTDILGTVDQLMQISAQPRDRLSAQTESLRQEQSAVNSLMAMVIGVQLAGNGLGSEALYHSKSASSSNKDVLSATAGENVETGDYSVRTLATAATHSVSSRRRFDSAEEALGFEGKLTVAPEGFLDQSASLSDLNGGRGVEAGTIRITDRSGASAEIDLSDARTVDDVITAINDADVDVRATTVGGAFRLIDETGQSASNLIVEQLGSDETAADLGLWGVNEASDSITGAALELPDGVQTLRGVALDELAGGAGLDSLTTLDITLSDGSSASVDLSSATSTSEVIDLIDAAGLDLIVGLNDARNGLRIRDVSGGSGNLQIDSADDTASALGLQADTTDDIVVGTNLNRQLVTADTKLEDMNGGAGIGLSGFTIKDSAGVTGAINLKADQISTIGELVDAINDSSADVTASINEAGDGIQVIDNAGGEEALTITDGGSGTAAADLGIAGTATEQTIGGQTVSALVGTQADVIEVTAEDTLTSIAEKINNGRYATAGIRQNDDGSFSLSVRSQTAGESGQLAINTSGFSLDLDTTSIGQDALIGVTDADGSERFYTSTDGVFEIGDAGSAGSVLGSLTALSDLGITNGSLKIQDSTGATGAVNITTEGITSVGALVDRINALDIGVTASIKEDGSGVQIIDNAGGDEDLVIEDVGNGIVASTLGFAGTGETQTIDGVEVLAVTPEESDSSDSSGGLVLTVKELSDEAIKVTVGDNPDAAVNAVKRLVTQYNTLVDEVGKLSYFDSDTDEVGLLFGSSEVLRIETGYSRLISGQIRGAGDIQSLGQVGLRLDSEGKLQFDESKFKDTLSEQRESVVDFFTTDDTGLVARMDSLGERLAGDSSSLLLTRTQTLTTQIERNDQRVEYYNARLETEREQLLLQFIGMEEAIAKLQGNISAIESIQPIEIPE</sequence>
<dbReference type="GO" id="GO:0071973">
    <property type="term" value="P:bacterial-type flagellum-dependent cell motility"/>
    <property type="evidence" value="ECO:0007669"/>
    <property type="project" value="TreeGrafter"/>
</dbReference>
<evidence type="ECO:0000256" key="2">
    <source>
        <dbReference type="ARBA" id="ARBA00009764"/>
    </source>
</evidence>
<gene>
    <name evidence="10" type="primary">fliD</name>
    <name evidence="10" type="ORF">Pan14r_27990</name>
</gene>
<evidence type="ECO:0000313" key="10">
    <source>
        <dbReference type="EMBL" id="TWT70493.1"/>
    </source>
</evidence>
<dbReference type="Pfam" id="PF02465">
    <property type="entry name" value="FliD_N"/>
    <property type="match status" value="1"/>
</dbReference>
<evidence type="ECO:0000256" key="6">
    <source>
        <dbReference type="ARBA" id="ARBA00033074"/>
    </source>
</evidence>
<organism evidence="10 11">
    <name type="scientific">Crateriforma conspicua</name>
    <dbReference type="NCBI Taxonomy" id="2527996"/>
    <lineage>
        <taxon>Bacteria</taxon>
        <taxon>Pseudomonadati</taxon>
        <taxon>Planctomycetota</taxon>
        <taxon>Planctomycetia</taxon>
        <taxon>Planctomycetales</taxon>
        <taxon>Planctomycetaceae</taxon>
        <taxon>Crateriforma</taxon>
    </lineage>
</organism>
<dbReference type="PANTHER" id="PTHR30288">
    <property type="entry name" value="FLAGELLAR CAP/ASSEMBLY PROTEIN FLID"/>
    <property type="match status" value="1"/>
</dbReference>
<evidence type="ECO:0000256" key="7">
    <source>
        <dbReference type="ARBA" id="ARBA00033192"/>
    </source>
</evidence>
<evidence type="ECO:0000256" key="5">
    <source>
        <dbReference type="ARBA" id="ARBA00023143"/>
    </source>
</evidence>
<keyword evidence="4" id="KW-0175">Coiled coil</keyword>
<keyword evidence="10" id="KW-0966">Cell projection</keyword>
<dbReference type="InterPro" id="IPR010809">
    <property type="entry name" value="FliD_C"/>
</dbReference>
<evidence type="ECO:0000256" key="4">
    <source>
        <dbReference type="ARBA" id="ARBA00023054"/>
    </source>
</evidence>
<keyword evidence="10" id="KW-0282">Flagellum</keyword>
<proteinExistence type="inferred from homology"/>
<comment type="caution">
    <text evidence="10">The sequence shown here is derived from an EMBL/GenBank/DDBJ whole genome shotgun (WGS) entry which is preliminary data.</text>
</comment>
<feature type="domain" description="Flagellar hook-associated protein 2 C-terminal" evidence="9">
    <location>
        <begin position="683"/>
        <end position="901"/>
    </location>
</feature>
<dbReference type="GO" id="GO:0009421">
    <property type="term" value="C:bacterial-type flagellum filament cap"/>
    <property type="evidence" value="ECO:0007669"/>
    <property type="project" value="InterPro"/>
</dbReference>
<keyword evidence="5" id="KW-0975">Bacterial flagellum</keyword>
<accession>A0A5C5Y6V8</accession>
<dbReference type="Proteomes" id="UP000317238">
    <property type="component" value="Unassembled WGS sequence"/>
</dbReference>
<dbReference type="RefSeq" id="WP_146439354.1">
    <property type="nucleotide sequence ID" value="NZ_SJPL01000001.1"/>
</dbReference>
<comment type="subcellular location">
    <subcellularLocation>
        <location evidence="1">Bacterial flagellum</location>
    </subcellularLocation>
</comment>
<dbReference type="GO" id="GO:0009424">
    <property type="term" value="C:bacterial-type flagellum hook"/>
    <property type="evidence" value="ECO:0007669"/>
    <property type="project" value="InterPro"/>
</dbReference>
<reference evidence="10 11" key="1">
    <citation type="submission" date="2019-02" db="EMBL/GenBank/DDBJ databases">
        <title>Deep-cultivation of Planctomycetes and their phenomic and genomic characterization uncovers novel biology.</title>
        <authorList>
            <person name="Wiegand S."/>
            <person name="Jogler M."/>
            <person name="Boedeker C."/>
            <person name="Pinto D."/>
            <person name="Vollmers J."/>
            <person name="Rivas-Marin E."/>
            <person name="Kohn T."/>
            <person name="Peeters S.H."/>
            <person name="Heuer A."/>
            <person name="Rast P."/>
            <person name="Oberbeckmann S."/>
            <person name="Bunk B."/>
            <person name="Jeske O."/>
            <person name="Meyerdierks A."/>
            <person name="Storesund J.E."/>
            <person name="Kallscheuer N."/>
            <person name="Luecker S."/>
            <person name="Lage O.M."/>
            <person name="Pohl T."/>
            <person name="Merkel B.J."/>
            <person name="Hornburger P."/>
            <person name="Mueller R.-W."/>
            <person name="Bruemmer F."/>
            <person name="Labrenz M."/>
            <person name="Spormann A.M."/>
            <person name="Op Den Camp H."/>
            <person name="Overmann J."/>
            <person name="Amann R."/>
            <person name="Jetten M.S.M."/>
            <person name="Mascher T."/>
            <person name="Medema M.H."/>
            <person name="Devos D.P."/>
            <person name="Kaster A.-K."/>
            <person name="Ovreas L."/>
            <person name="Rohde M."/>
            <person name="Galperin M.Y."/>
            <person name="Jogler C."/>
        </authorList>
    </citation>
    <scope>NUCLEOTIDE SEQUENCE [LARGE SCALE GENOMIC DNA]</scope>
    <source>
        <strain evidence="10 11">Pan14r</strain>
    </source>
</reference>
<dbReference type="Pfam" id="PF07195">
    <property type="entry name" value="FliD_C"/>
    <property type="match status" value="1"/>
</dbReference>
<evidence type="ECO:0000256" key="3">
    <source>
        <dbReference type="ARBA" id="ARBA00011255"/>
    </source>
</evidence>